<evidence type="ECO:0000313" key="15">
    <source>
        <dbReference type="EMBL" id="GLY86278.1"/>
    </source>
</evidence>
<evidence type="ECO:0000256" key="5">
    <source>
        <dbReference type="ARBA" id="ARBA00017303"/>
    </source>
</evidence>
<dbReference type="InterPro" id="IPR006047">
    <property type="entry name" value="GH13_cat_dom"/>
</dbReference>
<dbReference type="SUPFAM" id="SSF51445">
    <property type="entry name" value="(Trans)glycosidases"/>
    <property type="match status" value="1"/>
</dbReference>
<dbReference type="GO" id="GO:0004556">
    <property type="term" value="F:alpha-amylase activity"/>
    <property type="evidence" value="ECO:0007669"/>
    <property type="project" value="UniProtKB-UniRule"/>
</dbReference>
<accession>A0A9W6S337</accession>
<feature type="domain" description="CBM20" evidence="14">
    <location>
        <begin position="478"/>
        <end position="578"/>
    </location>
</feature>
<evidence type="ECO:0000256" key="13">
    <source>
        <dbReference type="SAM" id="SignalP"/>
    </source>
</evidence>
<keyword evidence="7 12" id="KW-0378">Hydrolase</keyword>
<dbReference type="SMART" id="SM00632">
    <property type="entry name" value="Aamy_C"/>
    <property type="match status" value="1"/>
</dbReference>
<name>A0A9W6S337_9ACTN</name>
<evidence type="ECO:0000256" key="8">
    <source>
        <dbReference type="ARBA" id="ARBA00022837"/>
    </source>
</evidence>
<dbReference type="FunFam" id="2.60.40.10:FF:000552">
    <property type="entry name" value="Related to glucoamylase"/>
    <property type="match status" value="1"/>
</dbReference>
<gene>
    <name evidence="15" type="ORF">Airi02_042070</name>
</gene>
<reference evidence="15" key="1">
    <citation type="submission" date="2023-03" db="EMBL/GenBank/DDBJ databases">
        <title>Actinoallomurus iriomotensis NBRC 103684.</title>
        <authorList>
            <person name="Ichikawa N."/>
            <person name="Sato H."/>
            <person name="Tonouchi N."/>
        </authorList>
    </citation>
    <scope>NUCLEOTIDE SEQUENCE</scope>
    <source>
        <strain evidence="15">NBRC 103684</strain>
    </source>
</reference>
<dbReference type="GO" id="GO:0046872">
    <property type="term" value="F:metal ion binding"/>
    <property type="evidence" value="ECO:0007669"/>
    <property type="project" value="UniProtKB-KW"/>
</dbReference>
<dbReference type="Pfam" id="PF02806">
    <property type="entry name" value="Alpha-amylase_C"/>
    <property type="match status" value="1"/>
</dbReference>
<dbReference type="InterPro" id="IPR013783">
    <property type="entry name" value="Ig-like_fold"/>
</dbReference>
<dbReference type="InterPro" id="IPR017853">
    <property type="entry name" value="GH"/>
</dbReference>
<dbReference type="SMART" id="SM01065">
    <property type="entry name" value="CBM_2"/>
    <property type="match status" value="1"/>
</dbReference>
<proteinExistence type="inferred from homology"/>
<comment type="catalytic activity">
    <reaction evidence="1 12">
        <text>Endohydrolysis of (1-&gt;4)-alpha-D-glucosidic linkages in polysaccharides containing three or more (1-&gt;4)-alpha-linked D-glucose units.</text>
        <dbReference type="EC" id="3.2.1.1"/>
    </reaction>
</comment>
<protein>
    <recommendedName>
        <fullName evidence="5 12">Alpha-amylase</fullName>
        <ecNumber evidence="4 12">3.2.1.1</ecNumber>
    </recommendedName>
</protein>
<keyword evidence="16" id="KW-1185">Reference proteome</keyword>
<evidence type="ECO:0000256" key="4">
    <source>
        <dbReference type="ARBA" id="ARBA00012595"/>
    </source>
</evidence>
<dbReference type="CDD" id="cd05808">
    <property type="entry name" value="CBM20_alpha_amylase"/>
    <property type="match status" value="1"/>
</dbReference>
<dbReference type="EMBL" id="BSTK01000005">
    <property type="protein sequence ID" value="GLY86278.1"/>
    <property type="molecule type" value="Genomic_DNA"/>
</dbReference>
<evidence type="ECO:0000256" key="2">
    <source>
        <dbReference type="ARBA" id="ARBA00001913"/>
    </source>
</evidence>
<dbReference type="Pfam" id="PF00686">
    <property type="entry name" value="CBM_20"/>
    <property type="match status" value="1"/>
</dbReference>
<dbReference type="InterPro" id="IPR013784">
    <property type="entry name" value="Carb-bd-like_fold"/>
</dbReference>
<dbReference type="SUPFAM" id="SSF49452">
    <property type="entry name" value="Starch-binding domain-like"/>
    <property type="match status" value="1"/>
</dbReference>
<dbReference type="Gene3D" id="3.20.20.80">
    <property type="entry name" value="Glycosidases"/>
    <property type="match status" value="1"/>
</dbReference>
<evidence type="ECO:0000259" key="14">
    <source>
        <dbReference type="PROSITE" id="PS51166"/>
    </source>
</evidence>
<dbReference type="SMART" id="SM00642">
    <property type="entry name" value="Aamy"/>
    <property type="match status" value="1"/>
</dbReference>
<comment type="caution">
    <text evidence="15">The sequence shown here is derived from an EMBL/GenBank/DDBJ whole genome shotgun (WGS) entry which is preliminary data.</text>
</comment>
<evidence type="ECO:0000256" key="7">
    <source>
        <dbReference type="ARBA" id="ARBA00022801"/>
    </source>
</evidence>
<evidence type="ECO:0000256" key="1">
    <source>
        <dbReference type="ARBA" id="ARBA00000548"/>
    </source>
</evidence>
<evidence type="ECO:0000256" key="11">
    <source>
        <dbReference type="RuleBase" id="RU003615"/>
    </source>
</evidence>
<comment type="cofactor">
    <cofactor evidence="2">
        <name>Ca(2+)</name>
        <dbReference type="ChEBI" id="CHEBI:29108"/>
    </cofactor>
</comment>
<dbReference type="PRINTS" id="PR00110">
    <property type="entry name" value="ALPHAAMYLASE"/>
</dbReference>
<keyword evidence="13" id="KW-0732">Signal</keyword>
<dbReference type="Gene3D" id="2.60.40.10">
    <property type="entry name" value="Immunoglobulins"/>
    <property type="match status" value="1"/>
</dbReference>
<dbReference type="GO" id="GO:0005975">
    <property type="term" value="P:carbohydrate metabolic process"/>
    <property type="evidence" value="ECO:0007669"/>
    <property type="project" value="InterPro"/>
</dbReference>
<feature type="chain" id="PRO_5040733294" description="Alpha-amylase" evidence="13">
    <location>
        <begin position="23"/>
        <end position="578"/>
    </location>
</feature>
<dbReference type="InterPro" id="IPR031319">
    <property type="entry name" value="A-amylase_C"/>
</dbReference>
<dbReference type="RefSeq" id="WP_285574052.1">
    <property type="nucleotide sequence ID" value="NZ_BSTK01000005.1"/>
</dbReference>
<comment type="similarity">
    <text evidence="3 11">Belongs to the glycosyl hydrolase 13 family.</text>
</comment>
<dbReference type="EC" id="3.2.1.1" evidence="4 12"/>
<dbReference type="PANTHER" id="PTHR43447">
    <property type="entry name" value="ALPHA-AMYLASE"/>
    <property type="match status" value="1"/>
</dbReference>
<feature type="signal peptide" evidence="13">
    <location>
        <begin position="1"/>
        <end position="22"/>
    </location>
</feature>
<dbReference type="InterPro" id="IPR002044">
    <property type="entry name" value="CBM20"/>
</dbReference>
<dbReference type="AlphaFoldDB" id="A0A9W6S337"/>
<dbReference type="CDD" id="cd11317">
    <property type="entry name" value="AmyAc_bac_euk_AmyA"/>
    <property type="match status" value="1"/>
</dbReference>
<dbReference type="GO" id="GO:2001070">
    <property type="term" value="F:starch binding"/>
    <property type="evidence" value="ECO:0007669"/>
    <property type="project" value="InterPro"/>
</dbReference>
<evidence type="ECO:0000313" key="16">
    <source>
        <dbReference type="Proteomes" id="UP001165074"/>
    </source>
</evidence>
<dbReference type="SUPFAM" id="SSF51011">
    <property type="entry name" value="Glycosyl hydrolase domain"/>
    <property type="match status" value="1"/>
</dbReference>
<keyword evidence="8" id="KW-0106">Calcium</keyword>
<dbReference type="InterPro" id="IPR006046">
    <property type="entry name" value="Alpha_amylase"/>
</dbReference>
<dbReference type="Gene3D" id="2.60.40.1180">
    <property type="entry name" value="Golgi alpha-mannosidase II"/>
    <property type="match status" value="1"/>
</dbReference>
<evidence type="ECO:0000256" key="12">
    <source>
        <dbReference type="RuleBase" id="RU361134"/>
    </source>
</evidence>
<sequence length="578" mass="60950">MLNRLLPALALALTAVAVPAVAATPAAASPPGDKDVIANLFEWNWPSVAAECTNVLGPQGYGAVQVAPPEDSLTRDGHPWWEVYQPGDYDVNSRMGTRQQFTSMVQACHAAGVKVYADAVINHMTGQGSTTYGGRSFSKYDYPGIYSSADFHDYPADCPESDDQIHNWNDFTEVTKCELSSLSDLRTETDHVRGEIAGYLNDLLGIGVDGFRVDAAKHIGSPDLKAIESRLTRSAYIYQEVMPGGSGDLAPGAFEGSGDLLEFVYGQKLKDQFNGSIANLRSFGQSWGFEPSDKAVVFVANHDTERNGSTLSYKDGAKYRLATIFSLAWGYGTPQVYSGFDFNGTDDSPPADSSGHVSGTNCSSGWQGCLDRTLGGMVGWHNAVKGTSVTNWWSDGSNQIAFGRGAKGYVAINNSGSTLSRTFATGLPTGTYCDVVGGGVSGGTCTGTAVTVDGSGNATFQVAPGSAVAIDVAATGQGGGTGSIRVTFNETATTTWGQNVFVVGSIPALGNWAPANAVALSSANYPVWSATVTLPTATAFQYKYVKKNTDGSVTWESDPNRTYTTGTGTTATVNDTWR</sequence>
<keyword evidence="10 12" id="KW-0326">Glycosidase</keyword>
<dbReference type="InterPro" id="IPR013780">
    <property type="entry name" value="Glyco_hydro_b"/>
</dbReference>
<organism evidence="15 16">
    <name type="scientific">Actinoallomurus iriomotensis</name>
    <dbReference type="NCBI Taxonomy" id="478107"/>
    <lineage>
        <taxon>Bacteria</taxon>
        <taxon>Bacillati</taxon>
        <taxon>Actinomycetota</taxon>
        <taxon>Actinomycetes</taxon>
        <taxon>Streptosporangiales</taxon>
        <taxon>Thermomonosporaceae</taxon>
        <taxon>Actinoallomurus</taxon>
    </lineage>
</organism>
<evidence type="ECO:0000256" key="3">
    <source>
        <dbReference type="ARBA" id="ARBA00008061"/>
    </source>
</evidence>
<dbReference type="PROSITE" id="PS51166">
    <property type="entry name" value="CBM20"/>
    <property type="match status" value="1"/>
</dbReference>
<dbReference type="Pfam" id="PF00128">
    <property type="entry name" value="Alpha-amylase"/>
    <property type="match status" value="1"/>
</dbReference>
<dbReference type="InterPro" id="IPR006048">
    <property type="entry name" value="A-amylase/branching_C"/>
</dbReference>
<dbReference type="Proteomes" id="UP001165074">
    <property type="component" value="Unassembled WGS sequence"/>
</dbReference>
<evidence type="ECO:0000256" key="10">
    <source>
        <dbReference type="ARBA" id="ARBA00023295"/>
    </source>
</evidence>
<evidence type="ECO:0000256" key="6">
    <source>
        <dbReference type="ARBA" id="ARBA00022723"/>
    </source>
</evidence>
<keyword evidence="9 12" id="KW-0119">Carbohydrate metabolism</keyword>
<keyword evidence="6" id="KW-0479">Metal-binding</keyword>
<evidence type="ECO:0000256" key="9">
    <source>
        <dbReference type="ARBA" id="ARBA00023277"/>
    </source>
</evidence>